<name>A0AAF0AIA8_9GAMM</name>
<dbReference type="GO" id="GO:0015562">
    <property type="term" value="F:efflux transmembrane transporter activity"/>
    <property type="evidence" value="ECO:0007669"/>
    <property type="project" value="InterPro"/>
</dbReference>
<dbReference type="PANTHER" id="PTHR30203:SF32">
    <property type="entry name" value="CATION EFFLUX SYSTEM PROTEIN CUSC"/>
    <property type="match status" value="1"/>
</dbReference>
<feature type="chain" id="PRO_5041774130" evidence="8">
    <location>
        <begin position="24"/>
        <end position="468"/>
    </location>
</feature>
<dbReference type="EMBL" id="CP114976">
    <property type="protein sequence ID" value="WBE24819.1"/>
    <property type="molecule type" value="Genomic_DNA"/>
</dbReference>
<dbReference type="AlphaFoldDB" id="A0AAF0AIA8"/>
<keyword evidence="7 8" id="KW-0449">Lipoprotein</keyword>
<evidence type="ECO:0000313" key="11">
    <source>
        <dbReference type="Proteomes" id="UP001212189"/>
    </source>
</evidence>
<gene>
    <name evidence="10" type="ORF">O6P33_10680</name>
</gene>
<keyword evidence="11" id="KW-1185">Reference proteome</keyword>
<dbReference type="Proteomes" id="UP001212189">
    <property type="component" value="Chromosome"/>
</dbReference>
<feature type="region of interest" description="Disordered" evidence="9">
    <location>
        <begin position="97"/>
        <end position="119"/>
    </location>
</feature>
<evidence type="ECO:0000256" key="7">
    <source>
        <dbReference type="ARBA" id="ARBA00023288"/>
    </source>
</evidence>
<keyword evidence="8" id="KW-0472">Membrane</keyword>
<dbReference type="Gene3D" id="1.20.1600.10">
    <property type="entry name" value="Outer membrane efflux proteins (OEP)"/>
    <property type="match status" value="1"/>
</dbReference>
<feature type="signal peptide" evidence="8">
    <location>
        <begin position="1"/>
        <end position="23"/>
    </location>
</feature>
<dbReference type="InterPro" id="IPR003423">
    <property type="entry name" value="OMP_efflux"/>
</dbReference>
<evidence type="ECO:0000256" key="3">
    <source>
        <dbReference type="ARBA" id="ARBA00022452"/>
    </source>
</evidence>
<evidence type="ECO:0000313" key="10">
    <source>
        <dbReference type="EMBL" id="WBE24819.1"/>
    </source>
</evidence>
<dbReference type="Pfam" id="PF02321">
    <property type="entry name" value="OEP"/>
    <property type="match status" value="2"/>
</dbReference>
<keyword evidence="8" id="KW-0732">Signal</keyword>
<evidence type="ECO:0000256" key="8">
    <source>
        <dbReference type="RuleBase" id="RU362097"/>
    </source>
</evidence>
<keyword evidence="6" id="KW-0998">Cell outer membrane</keyword>
<dbReference type="RefSeq" id="WP_269817762.1">
    <property type="nucleotide sequence ID" value="NZ_CP114976.1"/>
</dbReference>
<evidence type="ECO:0000256" key="1">
    <source>
        <dbReference type="ARBA" id="ARBA00004459"/>
    </source>
</evidence>
<evidence type="ECO:0000256" key="9">
    <source>
        <dbReference type="SAM" id="MobiDB-lite"/>
    </source>
</evidence>
<comment type="subcellular location">
    <subcellularLocation>
        <location evidence="1 8">Cell outer membrane</location>
        <topology evidence="1 8">Lipid-anchor</topology>
    </subcellularLocation>
</comment>
<dbReference type="Gene3D" id="2.20.200.10">
    <property type="entry name" value="Outer membrane efflux proteins (OEP)"/>
    <property type="match status" value="1"/>
</dbReference>
<protein>
    <submittedName>
        <fullName evidence="10">Efflux transporter outer membrane subunit</fullName>
    </submittedName>
</protein>
<dbReference type="PROSITE" id="PS51257">
    <property type="entry name" value="PROKAR_LIPOPROTEIN"/>
    <property type="match status" value="1"/>
</dbReference>
<keyword evidence="5 8" id="KW-0564">Palmitate</keyword>
<dbReference type="KEGG" id="dce:O6P33_10680"/>
<evidence type="ECO:0000256" key="5">
    <source>
        <dbReference type="ARBA" id="ARBA00023139"/>
    </source>
</evidence>
<dbReference type="GO" id="GO:0009279">
    <property type="term" value="C:cell outer membrane"/>
    <property type="evidence" value="ECO:0007669"/>
    <property type="project" value="UniProtKB-SubCell"/>
</dbReference>
<accession>A0AAF0AIA8</accession>
<comment type="similarity">
    <text evidence="2 8">Belongs to the outer membrane factor (OMF) (TC 1.B.17) family.</text>
</comment>
<evidence type="ECO:0000256" key="4">
    <source>
        <dbReference type="ARBA" id="ARBA00022692"/>
    </source>
</evidence>
<organism evidence="10 11">
    <name type="scientific">Denitrificimonas caeni</name>
    <dbReference type="NCBI Taxonomy" id="521720"/>
    <lineage>
        <taxon>Bacteria</taxon>
        <taxon>Pseudomonadati</taxon>
        <taxon>Pseudomonadota</taxon>
        <taxon>Gammaproteobacteria</taxon>
        <taxon>Pseudomonadales</taxon>
        <taxon>Pseudomonadaceae</taxon>
        <taxon>Denitrificimonas</taxon>
    </lineage>
</organism>
<reference evidence="10 11" key="1">
    <citation type="submission" date="2022-12" db="EMBL/GenBank/DDBJ databases">
        <title>Coexistence and Characterization of a Novel Tigecycline Resistance gene tet(X) variant and blaNDM-1 in a Pseudomonas caeni Isolate of Chicken Origin.</title>
        <authorList>
            <person name="Lu X."/>
            <person name="Zhang L."/>
            <person name="Li R."/>
            <person name="Wang Z."/>
        </authorList>
    </citation>
    <scope>NUCLEOTIDE SEQUENCE [LARGE SCALE GENOMIC DNA]</scope>
    <source>
        <strain evidence="10 11">CE14</strain>
    </source>
</reference>
<evidence type="ECO:0000256" key="6">
    <source>
        <dbReference type="ARBA" id="ARBA00023237"/>
    </source>
</evidence>
<dbReference type="NCBIfam" id="TIGR01845">
    <property type="entry name" value="outer_NodT"/>
    <property type="match status" value="1"/>
</dbReference>
<keyword evidence="3 8" id="KW-1134">Transmembrane beta strand</keyword>
<dbReference type="SUPFAM" id="SSF56954">
    <property type="entry name" value="Outer membrane efflux proteins (OEP)"/>
    <property type="match status" value="1"/>
</dbReference>
<dbReference type="PANTHER" id="PTHR30203">
    <property type="entry name" value="OUTER MEMBRANE CATION EFFLUX PROTEIN"/>
    <property type="match status" value="1"/>
</dbReference>
<sequence>MKHTALAAALLAALSGCSLIPNYQQPASPVAAQWDTVDTQHSAVVLPDWREFFQDQQLQSLIETALHNNRDMRIAALNVDAFRAQYRIQRSARFPSVDAGGGANRQRIPGNMNPAGNDSTINSQYSADLGITAWELDLFGRLGSLRDQALETYFASEQAQRSTQLSLIASVATAWLSLQADQEALQLVRDTLATYEDSLRLVERSYDAGVASLLEVQQARTSTSSARVSLAQFERQSAQSRNALNLLLGGEPDIDISTPVPLKHFKFAKLPVGLPADLLQRRPDILQAEYELKAANANIGAARAAFFPSISLTATAGSLSPDLSGLFDSGSGSWLFKPSINLPIFNAGRLRANLDYSEIQKDIRVASYEKAIQTAFQEVADGLSNRMTYKQQLIAHDELVQSGEEYYTLADRRFIEGIDNQLTRLDAQRLLFDAQQQRISTHFAQLASEINLYKALGGGYTEEHAESL</sequence>
<proteinExistence type="inferred from homology"/>
<keyword evidence="4 8" id="KW-0812">Transmembrane</keyword>
<dbReference type="InterPro" id="IPR010131">
    <property type="entry name" value="MdtP/NodT-like"/>
</dbReference>
<evidence type="ECO:0000256" key="2">
    <source>
        <dbReference type="ARBA" id="ARBA00007613"/>
    </source>
</evidence>